<dbReference type="Pfam" id="PF01609">
    <property type="entry name" value="DDE_Tnp_1"/>
    <property type="match status" value="1"/>
</dbReference>
<accession>A0A559TK80</accession>
<dbReference type="Proteomes" id="UP000319824">
    <property type="component" value="Unassembled WGS sequence"/>
</dbReference>
<name>A0A559TK80_9HYPH</name>
<dbReference type="GO" id="GO:0006313">
    <property type="term" value="P:DNA transposition"/>
    <property type="evidence" value="ECO:0007669"/>
    <property type="project" value="InterPro"/>
</dbReference>
<feature type="transmembrane region" description="Helical" evidence="2">
    <location>
        <begin position="76"/>
        <end position="95"/>
    </location>
</feature>
<dbReference type="GO" id="GO:0003677">
    <property type="term" value="F:DNA binding"/>
    <property type="evidence" value="ECO:0007669"/>
    <property type="project" value="InterPro"/>
</dbReference>
<keyword evidence="2" id="KW-0472">Membrane</keyword>
<keyword evidence="2" id="KW-1133">Transmembrane helix</keyword>
<dbReference type="EMBL" id="VISO01000001">
    <property type="protein sequence ID" value="TVZ75019.1"/>
    <property type="molecule type" value="Genomic_DNA"/>
</dbReference>
<comment type="caution">
    <text evidence="4">The sequence shown here is derived from an EMBL/GenBank/DDBJ whole genome shotgun (WGS) entry which is preliminary data.</text>
</comment>
<protein>
    <submittedName>
        <fullName evidence="4">DDE family transposase</fullName>
    </submittedName>
</protein>
<evidence type="ECO:0000313" key="5">
    <source>
        <dbReference type="Proteomes" id="UP000319824"/>
    </source>
</evidence>
<feature type="region of interest" description="Disordered" evidence="1">
    <location>
        <begin position="1"/>
        <end position="23"/>
    </location>
</feature>
<dbReference type="GO" id="GO:0004803">
    <property type="term" value="F:transposase activity"/>
    <property type="evidence" value="ECO:0007669"/>
    <property type="project" value="InterPro"/>
</dbReference>
<reference evidence="4 5" key="1">
    <citation type="submission" date="2019-06" db="EMBL/GenBank/DDBJ databases">
        <title>Pac Bio to generate improved reference genome sequences for organisms with transposon mutant libraries (support for FEBA project).</title>
        <authorList>
            <person name="Blow M."/>
        </authorList>
    </citation>
    <scope>NUCLEOTIDE SEQUENCE [LARGE SCALE GENOMIC DNA]</scope>
    <source>
        <strain evidence="4 5">USDA 1844</strain>
    </source>
</reference>
<evidence type="ECO:0000259" key="3">
    <source>
        <dbReference type="Pfam" id="PF01609"/>
    </source>
</evidence>
<gene>
    <name evidence="4" type="ORF">BCL32_0388</name>
</gene>
<dbReference type="InterPro" id="IPR002559">
    <property type="entry name" value="Transposase_11"/>
</dbReference>
<feature type="domain" description="Transposase IS4-like" evidence="3">
    <location>
        <begin position="47"/>
        <end position="88"/>
    </location>
</feature>
<evidence type="ECO:0000256" key="2">
    <source>
        <dbReference type="SAM" id="Phobius"/>
    </source>
</evidence>
<organism evidence="4 5">
    <name type="scientific">Rhizobium mongolense USDA 1844</name>
    <dbReference type="NCBI Taxonomy" id="1079460"/>
    <lineage>
        <taxon>Bacteria</taxon>
        <taxon>Pseudomonadati</taxon>
        <taxon>Pseudomonadota</taxon>
        <taxon>Alphaproteobacteria</taxon>
        <taxon>Hyphomicrobiales</taxon>
        <taxon>Rhizobiaceae</taxon>
        <taxon>Rhizobium/Agrobacterium group</taxon>
        <taxon>Rhizobium</taxon>
    </lineage>
</organism>
<proteinExistence type="predicted"/>
<evidence type="ECO:0000256" key="1">
    <source>
        <dbReference type="SAM" id="MobiDB-lite"/>
    </source>
</evidence>
<dbReference type="AlphaFoldDB" id="A0A559TK80"/>
<keyword evidence="2" id="KW-0812">Transmembrane</keyword>
<evidence type="ECO:0000313" key="4">
    <source>
        <dbReference type="EMBL" id="TVZ75019.1"/>
    </source>
</evidence>
<sequence length="98" mass="10899">MPVCYSAPVRLPTPSGRGNSPQHRSIAWTASRSRLHEACLCRAFPKALYKGRARIEETVGKLKRFKRIALRCEKTAINFASFLAIAASFILIKSVHTA</sequence>